<dbReference type="Proteomes" id="UP000256977">
    <property type="component" value="Unassembled WGS sequence"/>
</dbReference>
<dbReference type="AlphaFoldDB" id="A0A3D9JSL7"/>
<dbReference type="PANTHER" id="PTHR43649:SF17">
    <property type="entry name" value="ABC TRANSPORTER SOLUTE BINDING PROTEIN-SUGAR TRANSPORT"/>
    <property type="match status" value="1"/>
</dbReference>
<comment type="caution">
    <text evidence="2">The sequence shown here is derived from an EMBL/GenBank/DDBJ whole genome shotgun (WGS) entry which is preliminary data.</text>
</comment>
<dbReference type="RefSeq" id="WP_116061387.1">
    <property type="nucleotide sequence ID" value="NZ_QRDZ01000010.1"/>
</dbReference>
<reference evidence="2 3" key="1">
    <citation type="submission" date="2018-07" db="EMBL/GenBank/DDBJ databases">
        <title>Genomic Encyclopedia of Type Strains, Phase III (KMG-III): the genomes of soil and plant-associated and newly described type strains.</title>
        <authorList>
            <person name="Whitman W."/>
        </authorList>
    </citation>
    <scope>NUCLEOTIDE SEQUENCE [LARGE SCALE GENOMIC DNA]</scope>
    <source>
        <strain evidence="2 3">CECT 7287</strain>
    </source>
</reference>
<dbReference type="EMBL" id="QRDZ01000010">
    <property type="protein sequence ID" value="RED76920.1"/>
    <property type="molecule type" value="Genomic_DNA"/>
</dbReference>
<dbReference type="SUPFAM" id="SSF53850">
    <property type="entry name" value="Periplasmic binding protein-like II"/>
    <property type="match status" value="1"/>
</dbReference>
<organism evidence="2 3">
    <name type="scientific">Cohnella phaseoli</name>
    <dbReference type="NCBI Taxonomy" id="456490"/>
    <lineage>
        <taxon>Bacteria</taxon>
        <taxon>Bacillati</taxon>
        <taxon>Bacillota</taxon>
        <taxon>Bacilli</taxon>
        <taxon>Bacillales</taxon>
        <taxon>Paenibacillaceae</taxon>
        <taxon>Cohnella</taxon>
    </lineage>
</organism>
<feature type="chain" id="PRO_5039453861" evidence="1">
    <location>
        <begin position="21"/>
        <end position="587"/>
    </location>
</feature>
<proteinExistence type="predicted"/>
<gene>
    <name evidence="2" type="ORF">DFP98_110141</name>
</gene>
<keyword evidence="1" id="KW-0732">Signal</keyword>
<evidence type="ECO:0000313" key="3">
    <source>
        <dbReference type="Proteomes" id="UP000256977"/>
    </source>
</evidence>
<dbReference type="OrthoDB" id="3235892at2"/>
<evidence type="ECO:0000313" key="2">
    <source>
        <dbReference type="EMBL" id="RED76920.1"/>
    </source>
</evidence>
<evidence type="ECO:0000256" key="1">
    <source>
        <dbReference type="SAM" id="SignalP"/>
    </source>
</evidence>
<dbReference type="InterPro" id="IPR050490">
    <property type="entry name" value="Bact_solute-bd_prot1"/>
</dbReference>
<name>A0A3D9JSL7_9BACL</name>
<protein>
    <submittedName>
        <fullName evidence="2">ABC-type glycerol-3-phosphate transport system substrate-binding protein</fullName>
    </submittedName>
</protein>
<dbReference type="PROSITE" id="PS51257">
    <property type="entry name" value="PROKAR_LIPOPROTEIN"/>
    <property type="match status" value="1"/>
</dbReference>
<dbReference type="Gene3D" id="3.40.190.10">
    <property type="entry name" value="Periplasmic binding protein-like II"/>
    <property type="match status" value="2"/>
</dbReference>
<accession>A0A3D9JSL7</accession>
<keyword evidence="3" id="KW-1185">Reference proteome</keyword>
<dbReference type="PANTHER" id="PTHR43649">
    <property type="entry name" value="ARABINOSE-BINDING PROTEIN-RELATED"/>
    <property type="match status" value="1"/>
</dbReference>
<sequence length="587" mass="66694">MKTKKSMSKLILILTVAALAAAGCTSGNKNGTPTAAPSGSGGSMVGENAEKPLVKYKYLIRGITKPTSSTEDEIGQLIKEKFNVEFEFIPYNESNYEKAQLMLAANDWGDIDIVTTGLDDITKKYIQAGVFLKLDDYKDLLPNFFDYEKDVIPYWRTFDENNGDLYVWQAGPDQQQLTSEPLDIVTRVDVLEGLGWPQLDTTDDYIEFLRNAMKKFPESLGKKSIGMINFWGEPIGPLLATYLPRHSGYQHVYKTTGLVDVEAKKFVSLPGHPYTKETFKFWNTLYREGLMDKEAWTDKFPEFQKKWESGVALTANFAKWMVPDKNAKMEQLGHPEMQYIVTPIRLSIAKNEGKNVRYELTNSLRPDETTGILKTAKNPERLLEVINFMASKEMTIRLGWGVEGRDYVVKDGVRVPTEEYVQIVKSGDPDKVLQKRFGIGYATMFPIRYIAVGDDGQHNMASSDSRYLMAVATETQKKAYQAYGWDTMLDAWHNNPNFKLESFDITPYIVASNIAPSQSEAKIEEKIIQLMNKQIPLIITAKNDAEFENHYNETVSKADELGLQKIIDKYNEQLQNFSSRIEELSNR</sequence>
<feature type="signal peptide" evidence="1">
    <location>
        <begin position="1"/>
        <end position="20"/>
    </location>
</feature>